<feature type="domain" description="Ig-like" evidence="15">
    <location>
        <begin position="520"/>
        <end position="599"/>
    </location>
</feature>
<evidence type="ECO:0000256" key="4">
    <source>
        <dbReference type="ARBA" id="ARBA00022737"/>
    </source>
</evidence>
<reference evidence="18" key="1">
    <citation type="submission" date="2025-08" db="UniProtKB">
        <authorList>
            <consortium name="RefSeq"/>
        </authorList>
    </citation>
    <scope>IDENTIFICATION</scope>
    <source>
        <tissue evidence="18">Muscle</tissue>
    </source>
</reference>
<keyword evidence="4" id="KW-0677">Repeat</keyword>
<dbReference type="Pfam" id="PF13927">
    <property type="entry name" value="Ig_3"/>
    <property type="match status" value="5"/>
</dbReference>
<feature type="domain" description="Fibronectin type-III" evidence="16">
    <location>
        <begin position="1104"/>
        <end position="1200"/>
    </location>
</feature>
<dbReference type="InterPro" id="IPR036116">
    <property type="entry name" value="FN3_sf"/>
</dbReference>
<dbReference type="PROSITE" id="PS50853">
    <property type="entry name" value="FN3"/>
    <property type="match status" value="4"/>
</dbReference>
<keyword evidence="9 13" id="KW-0472">Membrane</keyword>
<accession>A0ABM1TBA1</accession>
<keyword evidence="10" id="KW-1015">Disulfide bond</keyword>
<evidence type="ECO:0000256" key="14">
    <source>
        <dbReference type="SAM" id="SignalP"/>
    </source>
</evidence>
<protein>
    <submittedName>
        <fullName evidence="18">Down syndrome cell adhesion molecule-like protein Dscam2 isoform X1</fullName>
    </submittedName>
</protein>
<feature type="chain" id="PRO_5045586172" evidence="14">
    <location>
        <begin position="19"/>
        <end position="1519"/>
    </location>
</feature>
<dbReference type="InterPro" id="IPR007110">
    <property type="entry name" value="Ig-like_dom"/>
</dbReference>
<evidence type="ECO:0000256" key="3">
    <source>
        <dbReference type="ARBA" id="ARBA00022729"/>
    </source>
</evidence>
<dbReference type="SMART" id="SM00060">
    <property type="entry name" value="FN3"/>
    <property type="match status" value="4"/>
</dbReference>
<keyword evidence="6" id="KW-0524">Neurogenesis</keyword>
<evidence type="ECO:0000256" key="10">
    <source>
        <dbReference type="ARBA" id="ARBA00023157"/>
    </source>
</evidence>
<feature type="domain" description="Fibronectin type-III" evidence="16">
    <location>
        <begin position="1003"/>
        <end position="1102"/>
    </location>
</feature>
<evidence type="ECO:0000256" key="9">
    <source>
        <dbReference type="ARBA" id="ARBA00023136"/>
    </source>
</evidence>
<dbReference type="InterPro" id="IPR013098">
    <property type="entry name" value="Ig_I-set"/>
</dbReference>
<evidence type="ECO:0000256" key="11">
    <source>
        <dbReference type="ARBA" id="ARBA00023319"/>
    </source>
</evidence>
<evidence type="ECO:0000256" key="1">
    <source>
        <dbReference type="ARBA" id="ARBA00004167"/>
    </source>
</evidence>
<gene>
    <name evidence="18" type="primary">LOC106469055</name>
</gene>
<keyword evidence="7 13" id="KW-1133">Transmembrane helix</keyword>
<keyword evidence="17" id="KW-1185">Reference proteome</keyword>
<feature type="domain" description="Ig-like" evidence="15">
    <location>
        <begin position="240"/>
        <end position="328"/>
    </location>
</feature>
<dbReference type="PROSITE" id="PS50835">
    <property type="entry name" value="IG_LIKE"/>
    <property type="match status" value="9"/>
</dbReference>
<dbReference type="InterPro" id="IPR056754">
    <property type="entry name" value="DSCAM/DSCAML_C"/>
</dbReference>
<feature type="domain" description="Ig-like" evidence="15">
    <location>
        <begin position="796"/>
        <end position="895"/>
    </location>
</feature>
<dbReference type="SMART" id="SM00408">
    <property type="entry name" value="IGc2"/>
    <property type="match status" value="8"/>
</dbReference>
<dbReference type="Gene3D" id="2.60.40.10">
    <property type="entry name" value="Immunoglobulins"/>
    <property type="match status" value="13"/>
</dbReference>
<evidence type="ECO:0000256" key="5">
    <source>
        <dbReference type="ARBA" id="ARBA00022889"/>
    </source>
</evidence>
<evidence type="ECO:0000256" key="12">
    <source>
        <dbReference type="ARBA" id="ARBA00034103"/>
    </source>
</evidence>
<keyword evidence="2 13" id="KW-0812">Transmembrane</keyword>
<evidence type="ECO:0000256" key="8">
    <source>
        <dbReference type="ARBA" id="ARBA00023018"/>
    </source>
</evidence>
<dbReference type="InterPro" id="IPR036179">
    <property type="entry name" value="Ig-like_dom_sf"/>
</dbReference>
<sequence length="1519" mass="170620">MRIEVITVLSSLILCSLGRVSRKADDLFPVFTTEPPSYVPFLNSSGMVISCSLTGRPATVVTWRKADGSPLTNIPRLRYIRSDGALLFPPFHPGDYRPEIHNAIYRCVSSSTVGCLGSRDVRVRGVVPVSYVVGVSDSIVTRTNTAVVRCQVPTGVSHYVVVSAWESNNGHSVLPDADPNFSGDKYLGFSTGELHIHNVRNTDDKQRFRCQVTNILTGERTFSSSWAKLVVTEPRNKFAPRIQEEANIVEVREKRIAKLPCVAHGHPRPEYQWYRLESLKLRAVDLGSRVNLLHGTLILRDTRISDSGDYVCVAKNSLGEQRTQRTLLVRAKLTVTIRPRSPRLQVVKYGEKIGLNCTVNGNPVETTYWIKDQTVNIKQTPDRRLEISSFEKEDSGVYQCYAQNDVDSAQDHVILKLEEKPPRLTKVFHKQLLMPGAEVSLKCVAIGSPLPQVFWTLDGAALPSNRRLQTGDFVDVNGTLISFVNVSDLRLEDGGNYQCLANNQIATATHEARIDVIGRPFIRPMENLTVVTGRSLEVRCPVSGHPIEEVYFRKDGRTIPTTHRVKTQDWMLIIREIRAEDGGLYSCIAENGQGENAIKYFELKVLAAPVVSPFSFPKNLEEGMRATALCTVLAGDSPVRLAWYKDDQRIQDISGNMRIVSISEFILSLIIDTVDRHHNGNYTCEARNKAASVNISAAMFVRASPRWRIKPTETRVVLSQLVRLDCQADGQPNPVIRWKYSRKRGSSHYKNIISGPHKHVLENGSLTITGVLSSDSGYYMCEADNNVGHSLTETVPLIVQVPPQIHTNDEVAEVKKSEEVVLTCSIYGDDPLAVFWTKNRNTIYTYNTLRYKITEQELGSKKIATLRINPAAREDSGEFGCTASNPYGKHSKIFNVIVKEPPDPPGRIKVDRVTGTTVLLSWVAPYAGNSPVTSYTIIYWIDKEQNATKWELTVSDPKTTATITDLRPKTTYRFKVVAENSIGVSDQQEELKFITGIEAPRNAPRDVTVIALDISSVQLSWSFPQGDESVDTINGFYIGHREYRKRGSFLNQTMLVNTTNNRWEFVVRELKRATLYSFVVQAFNDQGPGPQSVETFVRTLEFDPPNTPRIKVSSSTSTSLQLMWELETDNNTPVRSFILNYKEDANSWQDVNLPSKPYSYILNNLRCGATYQLYLTAFNDMGRSDPSEVVKVALEGTKPTAPQVEKFVATNSSTAKFNLLTWTDGGCPLRYFIIHYKPQSQKEWTLLSNHVTPDQKNVVVTDLRPGTWYDLLVIAQNDAGTTEAQYRFATLTVTGATISPYAAVDIEQSSFIKDPAVVVPTVCAIFVILVIILMSALVIIWRRREREPDAVSRNYGSREDNISMNSYGKIKSTTSTDAQREPVYYPSHYATTHTPAENADRVNHATIRRVRSRPSDYTYDIPLRQQHVEDSMHQYSVLWTNSHAGREQMYEKHIRAALPPNVPDDVEEIRSKDITKSGIHVSLDKKPTSMETSEEFSETECDRDRYIASADTLHLSATY</sequence>
<evidence type="ECO:0000259" key="16">
    <source>
        <dbReference type="PROSITE" id="PS50853"/>
    </source>
</evidence>
<dbReference type="GeneID" id="106469055"/>
<evidence type="ECO:0000256" key="2">
    <source>
        <dbReference type="ARBA" id="ARBA00022692"/>
    </source>
</evidence>
<dbReference type="CDD" id="cd00096">
    <property type="entry name" value="Ig"/>
    <property type="match status" value="1"/>
</dbReference>
<evidence type="ECO:0000313" key="17">
    <source>
        <dbReference type="Proteomes" id="UP000694941"/>
    </source>
</evidence>
<evidence type="ECO:0000313" key="18">
    <source>
        <dbReference type="RefSeq" id="XP_022253157.1"/>
    </source>
</evidence>
<organism evidence="17 18">
    <name type="scientific">Limulus polyphemus</name>
    <name type="common">Atlantic horseshoe crab</name>
    <dbReference type="NCBI Taxonomy" id="6850"/>
    <lineage>
        <taxon>Eukaryota</taxon>
        <taxon>Metazoa</taxon>
        <taxon>Ecdysozoa</taxon>
        <taxon>Arthropoda</taxon>
        <taxon>Chelicerata</taxon>
        <taxon>Merostomata</taxon>
        <taxon>Xiphosura</taxon>
        <taxon>Limulidae</taxon>
        <taxon>Limulus</taxon>
    </lineage>
</organism>
<feature type="transmembrane region" description="Helical" evidence="13">
    <location>
        <begin position="1317"/>
        <end position="1341"/>
    </location>
</feature>
<dbReference type="SUPFAM" id="SSF48726">
    <property type="entry name" value="Immunoglobulin"/>
    <property type="match status" value="9"/>
</dbReference>
<feature type="domain" description="Fibronectin type-III" evidence="16">
    <location>
        <begin position="1201"/>
        <end position="1300"/>
    </location>
</feature>
<comment type="subcellular location">
    <subcellularLocation>
        <location evidence="1">Membrane</location>
        <topology evidence="1">Single-pass membrane protein</topology>
    </subcellularLocation>
    <subcellularLocation>
        <location evidence="12">Synapse</location>
    </subcellularLocation>
</comment>
<dbReference type="SMART" id="SM00406">
    <property type="entry name" value="IGv"/>
    <property type="match status" value="3"/>
</dbReference>
<evidence type="ECO:0000259" key="15">
    <source>
        <dbReference type="PROSITE" id="PS50835"/>
    </source>
</evidence>
<evidence type="ECO:0000256" key="6">
    <source>
        <dbReference type="ARBA" id="ARBA00022902"/>
    </source>
</evidence>
<evidence type="ECO:0000256" key="13">
    <source>
        <dbReference type="SAM" id="Phobius"/>
    </source>
</evidence>
<feature type="domain" description="Ig-like" evidence="15">
    <location>
        <begin position="29"/>
        <end position="124"/>
    </location>
</feature>
<dbReference type="Pfam" id="PF25059">
    <property type="entry name" value="FN3_DSCAM-DSCAML_C"/>
    <property type="match status" value="1"/>
</dbReference>
<dbReference type="Pfam" id="PF07679">
    <property type="entry name" value="I-set"/>
    <property type="match status" value="2"/>
</dbReference>
<dbReference type="PRINTS" id="PR00014">
    <property type="entry name" value="FNTYPEIII"/>
</dbReference>
<dbReference type="InterPro" id="IPR003961">
    <property type="entry name" value="FN3_dom"/>
</dbReference>
<keyword evidence="8" id="KW-0770">Synapse</keyword>
<keyword evidence="5" id="KW-0130">Cell adhesion</keyword>
<dbReference type="InterPro" id="IPR003598">
    <property type="entry name" value="Ig_sub2"/>
</dbReference>
<dbReference type="RefSeq" id="XP_022253157.1">
    <property type="nucleotide sequence ID" value="XM_022397449.1"/>
</dbReference>
<feature type="domain" description="Ig-like" evidence="15">
    <location>
        <begin position="705"/>
        <end position="792"/>
    </location>
</feature>
<name>A0ABM1TBA1_LIMPO</name>
<keyword evidence="11" id="KW-0393">Immunoglobulin domain</keyword>
<dbReference type="PANTHER" id="PTHR10075">
    <property type="entry name" value="BASIGIN RELATED"/>
    <property type="match status" value="1"/>
</dbReference>
<feature type="domain" description="Fibronectin type-III" evidence="16">
    <location>
        <begin position="904"/>
        <end position="1000"/>
    </location>
</feature>
<dbReference type="InterPro" id="IPR013783">
    <property type="entry name" value="Ig-like_fold"/>
</dbReference>
<feature type="domain" description="Ig-like" evidence="15">
    <location>
        <begin position="422"/>
        <end position="515"/>
    </location>
</feature>
<feature type="signal peptide" evidence="14">
    <location>
        <begin position="1"/>
        <end position="18"/>
    </location>
</feature>
<dbReference type="Proteomes" id="UP000694941">
    <property type="component" value="Unplaced"/>
</dbReference>
<feature type="domain" description="Ig-like" evidence="15">
    <location>
        <begin position="128"/>
        <end position="223"/>
    </location>
</feature>
<dbReference type="InterPro" id="IPR013106">
    <property type="entry name" value="Ig_V-set"/>
</dbReference>
<keyword evidence="3 14" id="KW-0732">Signal</keyword>
<evidence type="ECO:0000256" key="7">
    <source>
        <dbReference type="ARBA" id="ARBA00022989"/>
    </source>
</evidence>
<dbReference type="PANTHER" id="PTHR10075:SF100">
    <property type="entry name" value="FASCICLIN-2"/>
    <property type="match status" value="1"/>
</dbReference>
<dbReference type="InterPro" id="IPR003599">
    <property type="entry name" value="Ig_sub"/>
</dbReference>
<proteinExistence type="predicted"/>
<dbReference type="SMART" id="SM00409">
    <property type="entry name" value="IG"/>
    <property type="match status" value="9"/>
</dbReference>
<dbReference type="SUPFAM" id="SSF49265">
    <property type="entry name" value="Fibronectin type III"/>
    <property type="match status" value="2"/>
</dbReference>
<dbReference type="CDD" id="cd00063">
    <property type="entry name" value="FN3"/>
    <property type="match status" value="4"/>
</dbReference>
<feature type="domain" description="Ig-like" evidence="15">
    <location>
        <begin position="609"/>
        <end position="696"/>
    </location>
</feature>
<dbReference type="Pfam" id="PF00041">
    <property type="entry name" value="fn3"/>
    <property type="match status" value="3"/>
</dbReference>
<feature type="domain" description="Ig-like" evidence="15">
    <location>
        <begin position="339"/>
        <end position="416"/>
    </location>
</feature>